<protein>
    <submittedName>
        <fullName evidence="1">Uncharacterized protein</fullName>
    </submittedName>
</protein>
<sequence length="76" mass="8921">MPDTINMVRHGEYLNPLGLTNAIIRYFITEGWTPTEIHQFLDNMSLQLPGSLNEAQYSDWNKVFGNYYRKQKGVRQ</sequence>
<name>A0A0G1VUU7_9BACT</name>
<organism evidence="1 2">
    <name type="scientific">Candidatus Gottesmanbacteria bacterium GW2011_GWB1_49_7</name>
    <dbReference type="NCBI Taxonomy" id="1618448"/>
    <lineage>
        <taxon>Bacteria</taxon>
        <taxon>Candidatus Gottesmaniibacteriota</taxon>
    </lineage>
</organism>
<gene>
    <name evidence="1" type="ORF">UY48_C0044G0010</name>
</gene>
<dbReference type="EMBL" id="LCQD01000044">
    <property type="protein sequence ID" value="KKW10226.1"/>
    <property type="molecule type" value="Genomic_DNA"/>
</dbReference>
<comment type="caution">
    <text evidence="1">The sequence shown here is derived from an EMBL/GenBank/DDBJ whole genome shotgun (WGS) entry which is preliminary data.</text>
</comment>
<evidence type="ECO:0000313" key="1">
    <source>
        <dbReference type="EMBL" id="KKW10226.1"/>
    </source>
</evidence>
<dbReference type="Proteomes" id="UP000034588">
    <property type="component" value="Unassembled WGS sequence"/>
</dbReference>
<evidence type="ECO:0000313" key="2">
    <source>
        <dbReference type="Proteomes" id="UP000034588"/>
    </source>
</evidence>
<reference evidence="1 2" key="1">
    <citation type="journal article" date="2015" name="Nature">
        <title>rRNA introns, odd ribosomes, and small enigmatic genomes across a large radiation of phyla.</title>
        <authorList>
            <person name="Brown C.T."/>
            <person name="Hug L.A."/>
            <person name="Thomas B.C."/>
            <person name="Sharon I."/>
            <person name="Castelle C.J."/>
            <person name="Singh A."/>
            <person name="Wilkins M.J."/>
            <person name="Williams K.H."/>
            <person name="Banfield J.F."/>
        </authorList>
    </citation>
    <scope>NUCLEOTIDE SEQUENCE [LARGE SCALE GENOMIC DNA]</scope>
</reference>
<proteinExistence type="predicted"/>
<dbReference type="AlphaFoldDB" id="A0A0G1VUU7"/>
<accession>A0A0G1VUU7</accession>